<proteinExistence type="predicted"/>
<sequence length="47" mass="5495">LTITGRMIAVKEIELDEGDSERVRNDYESVREEIHILRALTHPYVVK</sequence>
<dbReference type="GO" id="GO:0004672">
    <property type="term" value="F:protein kinase activity"/>
    <property type="evidence" value="ECO:0007669"/>
    <property type="project" value="InterPro"/>
</dbReference>
<keyword evidence="3" id="KW-1185">Reference proteome</keyword>
<dbReference type="Proteomes" id="UP000663866">
    <property type="component" value="Unassembled WGS sequence"/>
</dbReference>
<dbReference type="InterPro" id="IPR011009">
    <property type="entry name" value="Kinase-like_dom_sf"/>
</dbReference>
<dbReference type="AlphaFoldDB" id="A0A821DPB8"/>
<accession>A0A821DPB8</accession>
<reference evidence="2" key="1">
    <citation type="submission" date="2021-02" db="EMBL/GenBank/DDBJ databases">
        <authorList>
            <person name="Nowell W R."/>
        </authorList>
    </citation>
    <scope>NUCLEOTIDE SEQUENCE</scope>
</reference>
<comment type="caution">
    <text evidence="2">The sequence shown here is derived from an EMBL/GenBank/DDBJ whole genome shotgun (WGS) entry which is preliminary data.</text>
</comment>
<dbReference type="Gene3D" id="3.30.200.20">
    <property type="entry name" value="Phosphorylase Kinase, domain 1"/>
    <property type="match status" value="1"/>
</dbReference>
<dbReference type="InterPro" id="IPR000719">
    <property type="entry name" value="Prot_kinase_dom"/>
</dbReference>
<dbReference type="PROSITE" id="PS50011">
    <property type="entry name" value="PROTEIN_KINASE_DOM"/>
    <property type="match status" value="1"/>
</dbReference>
<evidence type="ECO:0000313" key="2">
    <source>
        <dbReference type="EMBL" id="CAF4624655.1"/>
    </source>
</evidence>
<gene>
    <name evidence="2" type="ORF">OVN521_LOCUS46024</name>
</gene>
<evidence type="ECO:0000313" key="3">
    <source>
        <dbReference type="Proteomes" id="UP000663866"/>
    </source>
</evidence>
<name>A0A821DPB8_9BILA</name>
<protein>
    <recommendedName>
        <fullName evidence="1">Protein kinase domain-containing protein</fullName>
    </recommendedName>
</protein>
<evidence type="ECO:0000259" key="1">
    <source>
        <dbReference type="PROSITE" id="PS50011"/>
    </source>
</evidence>
<dbReference type="GO" id="GO:0005524">
    <property type="term" value="F:ATP binding"/>
    <property type="evidence" value="ECO:0007669"/>
    <property type="project" value="InterPro"/>
</dbReference>
<feature type="domain" description="Protein kinase" evidence="1">
    <location>
        <begin position="1"/>
        <end position="47"/>
    </location>
</feature>
<dbReference type="EMBL" id="CAJOBG010078974">
    <property type="protein sequence ID" value="CAF4624655.1"/>
    <property type="molecule type" value="Genomic_DNA"/>
</dbReference>
<organism evidence="2 3">
    <name type="scientific">Rotaria magnacalcarata</name>
    <dbReference type="NCBI Taxonomy" id="392030"/>
    <lineage>
        <taxon>Eukaryota</taxon>
        <taxon>Metazoa</taxon>
        <taxon>Spiralia</taxon>
        <taxon>Gnathifera</taxon>
        <taxon>Rotifera</taxon>
        <taxon>Eurotatoria</taxon>
        <taxon>Bdelloidea</taxon>
        <taxon>Philodinida</taxon>
        <taxon>Philodinidae</taxon>
        <taxon>Rotaria</taxon>
    </lineage>
</organism>
<feature type="non-terminal residue" evidence="2">
    <location>
        <position position="1"/>
    </location>
</feature>
<dbReference type="SUPFAM" id="SSF56112">
    <property type="entry name" value="Protein kinase-like (PK-like)"/>
    <property type="match status" value="1"/>
</dbReference>